<evidence type="ECO:0000256" key="2">
    <source>
        <dbReference type="ARBA" id="ARBA00022525"/>
    </source>
</evidence>
<keyword evidence="5" id="KW-1185">Reference proteome</keyword>
<evidence type="ECO:0000313" key="5">
    <source>
        <dbReference type="Proteomes" id="UP000593567"/>
    </source>
</evidence>
<dbReference type="GO" id="GO:0006979">
    <property type="term" value="P:response to oxidative stress"/>
    <property type="evidence" value="ECO:0007669"/>
    <property type="project" value="InterPro"/>
</dbReference>
<dbReference type="PROSITE" id="PS50292">
    <property type="entry name" value="PEROXIDASE_3"/>
    <property type="match status" value="1"/>
</dbReference>
<comment type="subcellular location">
    <subcellularLocation>
        <location evidence="1">Secreted</location>
    </subcellularLocation>
</comment>
<dbReference type="Pfam" id="PF03098">
    <property type="entry name" value="An_peroxidase"/>
    <property type="match status" value="1"/>
</dbReference>
<keyword evidence="3" id="KW-0325">Glycoprotein</keyword>
<accession>A0A7J7K793</accession>
<dbReference type="GO" id="GO:0020037">
    <property type="term" value="F:heme binding"/>
    <property type="evidence" value="ECO:0007669"/>
    <property type="project" value="InterPro"/>
</dbReference>
<dbReference type="PANTHER" id="PTHR11475:SF4">
    <property type="entry name" value="CHORION PEROXIDASE"/>
    <property type="match status" value="1"/>
</dbReference>
<comment type="caution">
    <text evidence="4">The sequence shown here is derived from an EMBL/GenBank/DDBJ whole genome shotgun (WGS) entry which is preliminary data.</text>
</comment>
<dbReference type="EMBL" id="VXIV02001166">
    <property type="protein sequence ID" value="KAF6034055.1"/>
    <property type="molecule type" value="Genomic_DNA"/>
</dbReference>
<keyword evidence="2" id="KW-0964">Secreted</keyword>
<organism evidence="4 5">
    <name type="scientific">Bugula neritina</name>
    <name type="common">Brown bryozoan</name>
    <name type="synonym">Sertularia neritina</name>
    <dbReference type="NCBI Taxonomy" id="10212"/>
    <lineage>
        <taxon>Eukaryota</taxon>
        <taxon>Metazoa</taxon>
        <taxon>Spiralia</taxon>
        <taxon>Lophotrochozoa</taxon>
        <taxon>Bryozoa</taxon>
        <taxon>Gymnolaemata</taxon>
        <taxon>Cheilostomatida</taxon>
        <taxon>Flustrina</taxon>
        <taxon>Buguloidea</taxon>
        <taxon>Bugulidae</taxon>
        <taxon>Bugula</taxon>
    </lineage>
</organism>
<evidence type="ECO:0000256" key="3">
    <source>
        <dbReference type="ARBA" id="ARBA00023180"/>
    </source>
</evidence>
<dbReference type="InterPro" id="IPR037120">
    <property type="entry name" value="Haem_peroxidase_sf_animal"/>
</dbReference>
<dbReference type="InterPro" id="IPR019791">
    <property type="entry name" value="Haem_peroxidase_animal"/>
</dbReference>
<evidence type="ECO:0000256" key="1">
    <source>
        <dbReference type="ARBA" id="ARBA00004613"/>
    </source>
</evidence>
<dbReference type="PANTHER" id="PTHR11475">
    <property type="entry name" value="OXIDASE/PEROXIDASE"/>
    <property type="match status" value="1"/>
</dbReference>
<dbReference type="GO" id="GO:0005576">
    <property type="term" value="C:extracellular region"/>
    <property type="evidence" value="ECO:0007669"/>
    <property type="project" value="UniProtKB-SubCell"/>
</dbReference>
<dbReference type="Proteomes" id="UP000593567">
    <property type="component" value="Unassembled WGS sequence"/>
</dbReference>
<proteinExistence type="predicted"/>
<dbReference type="GO" id="GO:0004601">
    <property type="term" value="F:peroxidase activity"/>
    <property type="evidence" value="ECO:0007669"/>
    <property type="project" value="InterPro"/>
</dbReference>
<dbReference type="OrthoDB" id="823504at2759"/>
<dbReference type="AlphaFoldDB" id="A0A7J7K793"/>
<reference evidence="4" key="1">
    <citation type="submission" date="2020-06" db="EMBL/GenBank/DDBJ databases">
        <title>Draft genome of Bugula neritina, a colonial animal packing powerful symbionts and potential medicines.</title>
        <authorList>
            <person name="Rayko M."/>
        </authorList>
    </citation>
    <scope>NUCLEOTIDE SEQUENCE [LARGE SCALE GENOMIC DNA]</scope>
    <source>
        <strain evidence="4">Kwan_BN1</strain>
    </source>
</reference>
<dbReference type="InterPro" id="IPR010255">
    <property type="entry name" value="Haem_peroxidase_sf"/>
</dbReference>
<dbReference type="SUPFAM" id="SSF48113">
    <property type="entry name" value="Heme-dependent peroxidases"/>
    <property type="match status" value="1"/>
</dbReference>
<gene>
    <name evidence="4" type="ORF">EB796_007637</name>
</gene>
<protein>
    <submittedName>
        <fullName evidence="4">Uncharacterized protein</fullName>
    </submittedName>
</protein>
<evidence type="ECO:0000313" key="4">
    <source>
        <dbReference type="EMBL" id="KAF6034055.1"/>
    </source>
</evidence>
<sequence>MITQTILTFSQQPLTERMVSSDAQVGPTFACLIGQEFQRLKKGERFWFENQGTYLNHFTTNEIIQLSKE</sequence>
<name>A0A7J7K793_BUGNE</name>
<dbReference type="Gene3D" id="1.10.640.10">
    <property type="entry name" value="Haem peroxidase domain superfamily, animal type"/>
    <property type="match status" value="1"/>
</dbReference>